<dbReference type="PATRIC" id="fig|1473.5.peg.135"/>
<proteinExistence type="predicted"/>
<name>A0A0L0QWR5_VIRPA</name>
<evidence type="ECO:0000313" key="2">
    <source>
        <dbReference type="EMBL" id="KNE22648.1"/>
    </source>
</evidence>
<dbReference type="RefSeq" id="WP_050349606.1">
    <property type="nucleotide sequence ID" value="NZ_CP073011.1"/>
</dbReference>
<organism evidence="2 3">
    <name type="scientific">Virgibacillus pantothenticus</name>
    <dbReference type="NCBI Taxonomy" id="1473"/>
    <lineage>
        <taxon>Bacteria</taxon>
        <taxon>Bacillati</taxon>
        <taxon>Bacillota</taxon>
        <taxon>Bacilli</taxon>
        <taxon>Bacillales</taxon>
        <taxon>Bacillaceae</taxon>
        <taxon>Virgibacillus</taxon>
    </lineage>
</organism>
<feature type="compositionally biased region" description="Acidic residues" evidence="1">
    <location>
        <begin position="23"/>
        <end position="43"/>
    </location>
</feature>
<dbReference type="OrthoDB" id="2149782at2"/>
<sequence length="145" mass="16174">MTVGIAVLGGEEKIEEPVATGISEDEKEEEETEVAEPEEEGTSEESTYTYEDFKGTYALFEGEPYNSPIGLGIMVIGDDSYRSFNHSDVYMTSTILNKTIEGNVLTLHSKSGTEQFKLRYEGDKKIMHYGQSLYSMSSQDLQNSL</sequence>
<evidence type="ECO:0000313" key="3">
    <source>
        <dbReference type="Proteomes" id="UP000036780"/>
    </source>
</evidence>
<gene>
    <name evidence="2" type="ORF">AFK71_00400</name>
</gene>
<feature type="region of interest" description="Disordered" evidence="1">
    <location>
        <begin position="1"/>
        <end position="47"/>
    </location>
</feature>
<reference evidence="3" key="1">
    <citation type="submission" date="2015-07" db="EMBL/GenBank/DDBJ databases">
        <title>Fjat-10053 dsm26.</title>
        <authorList>
            <person name="Liu B."/>
            <person name="Wang J."/>
            <person name="Zhu Y."/>
            <person name="Liu G."/>
            <person name="Chen Q."/>
            <person name="Chen Z."/>
            <person name="Lan J."/>
            <person name="Che J."/>
            <person name="Ge C."/>
            <person name="Shi H."/>
            <person name="Pan Z."/>
            <person name="Liu X."/>
        </authorList>
    </citation>
    <scope>NUCLEOTIDE SEQUENCE [LARGE SCALE GENOMIC DNA]</scope>
    <source>
        <strain evidence="3">DSM 26</strain>
    </source>
</reference>
<evidence type="ECO:0000256" key="1">
    <source>
        <dbReference type="SAM" id="MobiDB-lite"/>
    </source>
</evidence>
<comment type="caution">
    <text evidence="2">The sequence shown here is derived from an EMBL/GenBank/DDBJ whole genome shotgun (WGS) entry which is preliminary data.</text>
</comment>
<keyword evidence="3" id="KW-1185">Reference proteome</keyword>
<dbReference type="AlphaFoldDB" id="A0A0L0QWR5"/>
<dbReference type="GeneID" id="66868957"/>
<protein>
    <submittedName>
        <fullName evidence="2">Uncharacterized protein</fullName>
    </submittedName>
</protein>
<dbReference type="EMBL" id="LGTO01000001">
    <property type="protein sequence ID" value="KNE22648.1"/>
    <property type="molecule type" value="Genomic_DNA"/>
</dbReference>
<dbReference type="Proteomes" id="UP000036780">
    <property type="component" value="Unassembled WGS sequence"/>
</dbReference>
<accession>A0A0L0QWR5</accession>